<keyword evidence="4" id="KW-1003">Cell membrane</keyword>
<dbReference type="InterPro" id="IPR036890">
    <property type="entry name" value="HATPase_C_sf"/>
</dbReference>
<dbReference type="PANTHER" id="PTHR44936">
    <property type="entry name" value="SENSOR PROTEIN CREC"/>
    <property type="match status" value="1"/>
</dbReference>
<dbReference type="GO" id="GO:0005886">
    <property type="term" value="C:plasma membrane"/>
    <property type="evidence" value="ECO:0007669"/>
    <property type="project" value="UniProtKB-SubCell"/>
</dbReference>
<organism evidence="18 19">
    <name type="scientific">Sediminimonas qiaohouensis</name>
    <dbReference type="NCBI Taxonomy" id="552061"/>
    <lineage>
        <taxon>Bacteria</taxon>
        <taxon>Pseudomonadati</taxon>
        <taxon>Pseudomonadota</taxon>
        <taxon>Alphaproteobacteria</taxon>
        <taxon>Rhodobacterales</taxon>
        <taxon>Roseobacteraceae</taxon>
        <taxon>Sediminimonas</taxon>
    </lineage>
</organism>
<dbReference type="InterPro" id="IPR003660">
    <property type="entry name" value="HAMP_dom"/>
</dbReference>
<evidence type="ECO:0000256" key="15">
    <source>
        <dbReference type="SAM" id="Phobius"/>
    </source>
</evidence>
<evidence type="ECO:0000256" key="13">
    <source>
        <dbReference type="ARBA" id="ARBA00023012"/>
    </source>
</evidence>
<dbReference type="GO" id="GO:0005524">
    <property type="term" value="F:ATP binding"/>
    <property type="evidence" value="ECO:0007669"/>
    <property type="project" value="UniProtKB-KW"/>
</dbReference>
<keyword evidence="9" id="KW-0547">Nucleotide-binding</keyword>
<keyword evidence="8 15" id="KW-0812">Transmembrane</keyword>
<dbReference type="EC" id="2.7.13.3" evidence="3"/>
<dbReference type="InterPro" id="IPR005467">
    <property type="entry name" value="His_kinase_dom"/>
</dbReference>
<name>A0A7C9LSQ6_9RHOB</name>
<dbReference type="InterPro" id="IPR003661">
    <property type="entry name" value="HisK_dim/P_dom"/>
</dbReference>
<evidence type="ECO:0000256" key="7">
    <source>
        <dbReference type="ARBA" id="ARBA00022679"/>
    </source>
</evidence>
<evidence type="ECO:0000256" key="8">
    <source>
        <dbReference type="ARBA" id="ARBA00022692"/>
    </source>
</evidence>
<evidence type="ECO:0000256" key="4">
    <source>
        <dbReference type="ARBA" id="ARBA00022475"/>
    </source>
</evidence>
<comment type="subcellular location">
    <subcellularLocation>
        <location evidence="2">Cell inner membrane</location>
        <topology evidence="2">Multi-pass membrane protein</topology>
    </subcellularLocation>
</comment>
<dbReference type="RefSeq" id="WP_273250057.1">
    <property type="nucleotide sequence ID" value="NZ_VENJ01000017.1"/>
</dbReference>
<dbReference type="AlphaFoldDB" id="A0A7C9LSQ6"/>
<evidence type="ECO:0000313" key="18">
    <source>
        <dbReference type="EMBL" id="MTJ05236.1"/>
    </source>
</evidence>
<comment type="catalytic activity">
    <reaction evidence="1">
        <text>ATP + protein L-histidine = ADP + protein N-phospho-L-histidine.</text>
        <dbReference type="EC" id="2.7.13.3"/>
    </reaction>
</comment>
<dbReference type="InterPro" id="IPR003594">
    <property type="entry name" value="HATPase_dom"/>
</dbReference>
<dbReference type="Gene3D" id="3.30.565.10">
    <property type="entry name" value="Histidine kinase-like ATPase, C-terminal domain"/>
    <property type="match status" value="1"/>
</dbReference>
<evidence type="ECO:0000259" key="17">
    <source>
        <dbReference type="PROSITE" id="PS50885"/>
    </source>
</evidence>
<dbReference type="SMART" id="SM00388">
    <property type="entry name" value="HisKA"/>
    <property type="match status" value="1"/>
</dbReference>
<dbReference type="PROSITE" id="PS50885">
    <property type="entry name" value="HAMP"/>
    <property type="match status" value="1"/>
</dbReference>
<gene>
    <name evidence="18" type="ORF">FH759_11175</name>
</gene>
<dbReference type="Proteomes" id="UP000483078">
    <property type="component" value="Unassembled WGS sequence"/>
</dbReference>
<reference evidence="18 19" key="1">
    <citation type="submission" date="2019-06" db="EMBL/GenBank/DDBJ databases">
        <title>Enrichment of Autotrophic Halophilic Microorganisms from Red Sea Brine Pool Using Microbial Electrosynthesis System.</title>
        <authorList>
            <person name="Alqahtani M.F."/>
            <person name="Bajracharya S."/>
            <person name="Katuri K.P."/>
            <person name="Ali M."/>
            <person name="Saikaly P.E."/>
        </authorList>
    </citation>
    <scope>NUCLEOTIDE SEQUENCE [LARGE SCALE GENOMIC DNA]</scope>
    <source>
        <strain evidence="18">MES6</strain>
    </source>
</reference>
<keyword evidence="14 15" id="KW-0472">Membrane</keyword>
<dbReference type="GO" id="GO:0000155">
    <property type="term" value="F:phosphorelay sensor kinase activity"/>
    <property type="evidence" value="ECO:0007669"/>
    <property type="project" value="InterPro"/>
</dbReference>
<evidence type="ECO:0000256" key="12">
    <source>
        <dbReference type="ARBA" id="ARBA00022989"/>
    </source>
</evidence>
<keyword evidence="11" id="KW-0067">ATP-binding</keyword>
<dbReference type="PANTHER" id="PTHR44936:SF5">
    <property type="entry name" value="SENSOR HISTIDINE KINASE ENVZ"/>
    <property type="match status" value="1"/>
</dbReference>
<dbReference type="Pfam" id="PF00512">
    <property type="entry name" value="HisKA"/>
    <property type="match status" value="1"/>
</dbReference>
<sequence>MMFRWLKRTMPRGLYGRALLILILPVVTLQLVVSVVAIRRYFEDVTEQMTQALSREVQYVTQQIPLDARPEKALAAMAAPARALELELRYLPRGAQPPETDRYWYDVSGAIVLRRLDEQLPSLRAVHLTGDGPARLYVETRAGLLELGVNRRRLSARNSHQLFVNMVFFGALMTLIAYLYLRNQLRPIKRLADAAAAFGKGQHLPYKPTGAIEVRAAGHAFLDMRARIERQIEQRTLMLSGVSHDLRTPLTRLKLGLSMLDDKDREPLERDVADMQRMLDEFLSFARGTATDGAPEDTDPTALIREIVEDAQRAGKPVTLGDMPEGDTTLPMRPVAIRRAIENLIGNAVTYGSKAVVSVTVTPRSLRIRVEDDGPGIPPGEREEALKPFTRLDAARNQNRGSSVGLGLAIASDIARAHGGVLRLRQSTDLGGLCADMVIAR</sequence>
<feature type="domain" description="Histidine kinase" evidence="16">
    <location>
        <begin position="241"/>
        <end position="441"/>
    </location>
</feature>
<evidence type="ECO:0000256" key="10">
    <source>
        <dbReference type="ARBA" id="ARBA00022777"/>
    </source>
</evidence>
<keyword evidence="5" id="KW-0997">Cell inner membrane</keyword>
<evidence type="ECO:0000259" key="16">
    <source>
        <dbReference type="PROSITE" id="PS50109"/>
    </source>
</evidence>
<dbReference type="SMART" id="SM00387">
    <property type="entry name" value="HATPase_c"/>
    <property type="match status" value="1"/>
</dbReference>
<dbReference type="PROSITE" id="PS50109">
    <property type="entry name" value="HIS_KIN"/>
    <property type="match status" value="1"/>
</dbReference>
<dbReference type="Gene3D" id="1.10.287.130">
    <property type="match status" value="1"/>
</dbReference>
<evidence type="ECO:0000313" key="19">
    <source>
        <dbReference type="Proteomes" id="UP000483078"/>
    </source>
</evidence>
<keyword evidence="12 15" id="KW-1133">Transmembrane helix</keyword>
<keyword evidence="6" id="KW-0597">Phosphoprotein</keyword>
<evidence type="ECO:0000256" key="6">
    <source>
        <dbReference type="ARBA" id="ARBA00022553"/>
    </source>
</evidence>
<evidence type="ECO:0000256" key="5">
    <source>
        <dbReference type="ARBA" id="ARBA00022519"/>
    </source>
</evidence>
<dbReference type="SUPFAM" id="SSF47384">
    <property type="entry name" value="Homodimeric domain of signal transducing histidine kinase"/>
    <property type="match status" value="1"/>
</dbReference>
<evidence type="ECO:0000256" key="9">
    <source>
        <dbReference type="ARBA" id="ARBA00022741"/>
    </source>
</evidence>
<feature type="domain" description="HAMP" evidence="17">
    <location>
        <begin position="182"/>
        <end position="233"/>
    </location>
</feature>
<keyword evidence="10" id="KW-0418">Kinase</keyword>
<feature type="transmembrane region" description="Helical" evidence="15">
    <location>
        <begin position="162"/>
        <end position="181"/>
    </location>
</feature>
<evidence type="ECO:0000256" key="2">
    <source>
        <dbReference type="ARBA" id="ARBA00004429"/>
    </source>
</evidence>
<dbReference type="PRINTS" id="PR00344">
    <property type="entry name" value="BCTRLSENSOR"/>
</dbReference>
<dbReference type="InterPro" id="IPR004358">
    <property type="entry name" value="Sig_transdc_His_kin-like_C"/>
</dbReference>
<dbReference type="SMART" id="SM00304">
    <property type="entry name" value="HAMP"/>
    <property type="match status" value="1"/>
</dbReference>
<keyword evidence="13" id="KW-0902">Two-component regulatory system</keyword>
<evidence type="ECO:0000256" key="11">
    <source>
        <dbReference type="ARBA" id="ARBA00022840"/>
    </source>
</evidence>
<dbReference type="InterPro" id="IPR050980">
    <property type="entry name" value="2C_sensor_his_kinase"/>
</dbReference>
<accession>A0A7C9LSQ6</accession>
<dbReference type="Pfam" id="PF00672">
    <property type="entry name" value="HAMP"/>
    <property type="match status" value="1"/>
</dbReference>
<evidence type="ECO:0000256" key="3">
    <source>
        <dbReference type="ARBA" id="ARBA00012438"/>
    </source>
</evidence>
<dbReference type="CDD" id="cd00082">
    <property type="entry name" value="HisKA"/>
    <property type="match status" value="1"/>
</dbReference>
<evidence type="ECO:0000256" key="1">
    <source>
        <dbReference type="ARBA" id="ARBA00000085"/>
    </source>
</evidence>
<dbReference type="EMBL" id="VENJ01000017">
    <property type="protein sequence ID" value="MTJ05236.1"/>
    <property type="molecule type" value="Genomic_DNA"/>
</dbReference>
<dbReference type="SUPFAM" id="SSF55874">
    <property type="entry name" value="ATPase domain of HSP90 chaperone/DNA topoisomerase II/histidine kinase"/>
    <property type="match status" value="1"/>
</dbReference>
<comment type="caution">
    <text evidence="18">The sequence shown here is derived from an EMBL/GenBank/DDBJ whole genome shotgun (WGS) entry which is preliminary data.</text>
</comment>
<proteinExistence type="predicted"/>
<dbReference type="Pfam" id="PF02518">
    <property type="entry name" value="HATPase_c"/>
    <property type="match status" value="1"/>
</dbReference>
<dbReference type="InterPro" id="IPR036097">
    <property type="entry name" value="HisK_dim/P_sf"/>
</dbReference>
<protein>
    <recommendedName>
        <fullName evidence="3">histidine kinase</fullName>
        <ecNumber evidence="3">2.7.13.3</ecNumber>
    </recommendedName>
</protein>
<keyword evidence="7" id="KW-0808">Transferase</keyword>
<evidence type="ECO:0000256" key="14">
    <source>
        <dbReference type="ARBA" id="ARBA00023136"/>
    </source>
</evidence>